<dbReference type="Proteomes" id="UP000800092">
    <property type="component" value="Unassembled WGS sequence"/>
</dbReference>
<dbReference type="PANTHER" id="PTHR33112">
    <property type="entry name" value="DOMAIN PROTEIN, PUTATIVE-RELATED"/>
    <property type="match status" value="1"/>
</dbReference>
<evidence type="ECO:0000313" key="2">
    <source>
        <dbReference type="EMBL" id="KAF2234190.1"/>
    </source>
</evidence>
<evidence type="ECO:0000313" key="3">
    <source>
        <dbReference type="Proteomes" id="UP000800092"/>
    </source>
</evidence>
<dbReference type="OrthoDB" id="2958217at2759"/>
<dbReference type="AlphaFoldDB" id="A0A6A6H942"/>
<evidence type="ECO:0000259" key="1">
    <source>
        <dbReference type="Pfam" id="PF06985"/>
    </source>
</evidence>
<gene>
    <name evidence="2" type="ORF">EV356DRAFT_415608</name>
</gene>
<dbReference type="PANTHER" id="PTHR33112:SF16">
    <property type="entry name" value="HETEROKARYON INCOMPATIBILITY DOMAIN-CONTAINING PROTEIN"/>
    <property type="match status" value="1"/>
</dbReference>
<reference evidence="2" key="1">
    <citation type="journal article" date="2020" name="Stud. Mycol.">
        <title>101 Dothideomycetes genomes: a test case for predicting lifestyles and emergence of pathogens.</title>
        <authorList>
            <person name="Haridas S."/>
            <person name="Albert R."/>
            <person name="Binder M."/>
            <person name="Bloem J."/>
            <person name="Labutti K."/>
            <person name="Salamov A."/>
            <person name="Andreopoulos B."/>
            <person name="Baker S."/>
            <person name="Barry K."/>
            <person name="Bills G."/>
            <person name="Bluhm B."/>
            <person name="Cannon C."/>
            <person name="Castanera R."/>
            <person name="Culley D."/>
            <person name="Daum C."/>
            <person name="Ezra D."/>
            <person name="Gonzalez J."/>
            <person name="Henrissat B."/>
            <person name="Kuo A."/>
            <person name="Liang C."/>
            <person name="Lipzen A."/>
            <person name="Lutzoni F."/>
            <person name="Magnuson J."/>
            <person name="Mondo S."/>
            <person name="Nolan M."/>
            <person name="Ohm R."/>
            <person name="Pangilinan J."/>
            <person name="Park H.-J."/>
            <person name="Ramirez L."/>
            <person name="Alfaro M."/>
            <person name="Sun H."/>
            <person name="Tritt A."/>
            <person name="Yoshinaga Y."/>
            <person name="Zwiers L.-H."/>
            <person name="Turgeon B."/>
            <person name="Goodwin S."/>
            <person name="Spatafora J."/>
            <person name="Crous P."/>
            <person name="Grigoriev I."/>
        </authorList>
    </citation>
    <scope>NUCLEOTIDE SEQUENCE</scope>
    <source>
        <strain evidence="2">Tuck. ex Michener</strain>
    </source>
</reference>
<feature type="domain" description="Heterokaryon incompatibility" evidence="1">
    <location>
        <begin position="53"/>
        <end position="138"/>
    </location>
</feature>
<dbReference type="EMBL" id="ML991800">
    <property type="protein sequence ID" value="KAF2234190.1"/>
    <property type="molecule type" value="Genomic_DNA"/>
</dbReference>
<dbReference type="Pfam" id="PF06985">
    <property type="entry name" value="HET"/>
    <property type="match status" value="1"/>
</dbReference>
<proteinExistence type="predicted"/>
<feature type="non-terminal residue" evidence="2">
    <location>
        <position position="1"/>
    </location>
</feature>
<protein>
    <submittedName>
        <fullName evidence="2">HET-domain-containing protein</fullName>
    </submittedName>
</protein>
<accession>A0A6A6H942</accession>
<feature type="non-terminal residue" evidence="2">
    <location>
        <position position="138"/>
    </location>
</feature>
<keyword evidence="3" id="KW-1185">Reference proteome</keyword>
<sequence>LARSWIHKCQRNHTKCVNSSNPSLPTRVLDITGVSTSKSVLIRQSKLGETGRYACLSYSWGHAWSKDSFEHLARSAYKKPLPVSHLPATFNDAVEVARSLNLDYLWIDALCIWQTDSIDLQKELSKMNRYYRDSTIVI</sequence>
<name>A0A6A6H942_VIRVR</name>
<dbReference type="InterPro" id="IPR010730">
    <property type="entry name" value="HET"/>
</dbReference>
<organism evidence="2 3">
    <name type="scientific">Viridothelium virens</name>
    <name type="common">Speckled blister lichen</name>
    <name type="synonym">Trypethelium virens</name>
    <dbReference type="NCBI Taxonomy" id="1048519"/>
    <lineage>
        <taxon>Eukaryota</taxon>
        <taxon>Fungi</taxon>
        <taxon>Dikarya</taxon>
        <taxon>Ascomycota</taxon>
        <taxon>Pezizomycotina</taxon>
        <taxon>Dothideomycetes</taxon>
        <taxon>Dothideomycetes incertae sedis</taxon>
        <taxon>Trypetheliales</taxon>
        <taxon>Trypetheliaceae</taxon>
        <taxon>Viridothelium</taxon>
    </lineage>
</organism>